<feature type="region of interest" description="Disordered" evidence="6">
    <location>
        <begin position="1492"/>
        <end position="1548"/>
    </location>
</feature>
<feature type="compositionally biased region" description="Polar residues" evidence="6">
    <location>
        <begin position="293"/>
        <end position="316"/>
    </location>
</feature>
<comment type="caution">
    <text evidence="8">The sequence shown here is derived from an EMBL/GenBank/DDBJ whole genome shotgun (WGS) entry which is preliminary data.</text>
</comment>
<dbReference type="EMBL" id="JACAZI010000008">
    <property type="protein sequence ID" value="KAF7354047.1"/>
    <property type="molecule type" value="Genomic_DNA"/>
</dbReference>
<feature type="DNA-binding region" description="Homeobox" evidence="4">
    <location>
        <begin position="835"/>
        <end position="894"/>
    </location>
</feature>
<dbReference type="InterPro" id="IPR001356">
    <property type="entry name" value="HD"/>
</dbReference>
<dbReference type="InterPro" id="IPR051000">
    <property type="entry name" value="Homeobox_DNA-bind_prot"/>
</dbReference>
<dbReference type="PROSITE" id="PS00027">
    <property type="entry name" value="HOMEOBOX_1"/>
    <property type="match status" value="2"/>
</dbReference>
<dbReference type="Proteomes" id="UP000620124">
    <property type="component" value="Unassembled WGS sequence"/>
</dbReference>
<dbReference type="GO" id="GO:0000978">
    <property type="term" value="F:RNA polymerase II cis-regulatory region sequence-specific DNA binding"/>
    <property type="evidence" value="ECO:0007669"/>
    <property type="project" value="TreeGrafter"/>
</dbReference>
<evidence type="ECO:0000256" key="1">
    <source>
        <dbReference type="ARBA" id="ARBA00023125"/>
    </source>
</evidence>
<dbReference type="PROSITE" id="PS50071">
    <property type="entry name" value="HOMEOBOX_2"/>
    <property type="match status" value="2"/>
</dbReference>
<dbReference type="Pfam" id="PF00046">
    <property type="entry name" value="Homeodomain"/>
    <property type="match status" value="2"/>
</dbReference>
<protein>
    <submittedName>
        <fullName evidence="8">Cell division control protein</fullName>
    </submittedName>
</protein>
<feature type="region of interest" description="Disordered" evidence="6">
    <location>
        <begin position="783"/>
        <end position="817"/>
    </location>
</feature>
<dbReference type="GO" id="GO:0051301">
    <property type="term" value="P:cell division"/>
    <property type="evidence" value="ECO:0007669"/>
    <property type="project" value="UniProtKB-KW"/>
</dbReference>
<evidence type="ECO:0000256" key="4">
    <source>
        <dbReference type="PROSITE-ProRule" id="PRU00108"/>
    </source>
</evidence>
<evidence type="ECO:0000256" key="5">
    <source>
        <dbReference type="RuleBase" id="RU000682"/>
    </source>
</evidence>
<feature type="compositionally biased region" description="Basic and acidic residues" evidence="6">
    <location>
        <begin position="1366"/>
        <end position="1376"/>
    </location>
</feature>
<dbReference type="SUPFAM" id="SSF46689">
    <property type="entry name" value="Homeodomain-like"/>
    <property type="match status" value="2"/>
</dbReference>
<dbReference type="CDD" id="cd21037">
    <property type="entry name" value="MLKL_NTD"/>
    <property type="match status" value="1"/>
</dbReference>
<feature type="domain" description="Homeobox" evidence="7">
    <location>
        <begin position="833"/>
        <end position="893"/>
    </location>
</feature>
<keyword evidence="3 4" id="KW-0539">Nucleus</keyword>
<feature type="region of interest" description="Disordered" evidence="6">
    <location>
        <begin position="1150"/>
        <end position="1170"/>
    </location>
</feature>
<dbReference type="GO" id="GO:0030154">
    <property type="term" value="P:cell differentiation"/>
    <property type="evidence" value="ECO:0007669"/>
    <property type="project" value="TreeGrafter"/>
</dbReference>
<evidence type="ECO:0000256" key="2">
    <source>
        <dbReference type="ARBA" id="ARBA00023155"/>
    </source>
</evidence>
<accession>A0A8H6Y7F0</accession>
<gene>
    <name evidence="8" type="ORF">MVEN_01091600</name>
</gene>
<organism evidence="8 9">
    <name type="scientific">Mycena venus</name>
    <dbReference type="NCBI Taxonomy" id="2733690"/>
    <lineage>
        <taxon>Eukaryota</taxon>
        <taxon>Fungi</taxon>
        <taxon>Dikarya</taxon>
        <taxon>Basidiomycota</taxon>
        <taxon>Agaricomycotina</taxon>
        <taxon>Agaricomycetes</taxon>
        <taxon>Agaricomycetidae</taxon>
        <taxon>Agaricales</taxon>
        <taxon>Marasmiineae</taxon>
        <taxon>Mycenaceae</taxon>
        <taxon>Mycena</taxon>
    </lineage>
</organism>
<comment type="subcellular location">
    <subcellularLocation>
        <location evidence="4 5">Nucleus</location>
    </subcellularLocation>
</comment>
<proteinExistence type="predicted"/>
<feature type="compositionally biased region" description="Basic and acidic residues" evidence="6">
    <location>
        <begin position="1505"/>
        <end position="1514"/>
    </location>
</feature>
<keyword evidence="1 4" id="KW-0238">DNA-binding</keyword>
<dbReference type="GO" id="GO:0000981">
    <property type="term" value="F:DNA-binding transcription factor activity, RNA polymerase II-specific"/>
    <property type="evidence" value="ECO:0007669"/>
    <property type="project" value="InterPro"/>
</dbReference>
<dbReference type="InterPro" id="IPR059179">
    <property type="entry name" value="MLKL-like_MCAfunc"/>
</dbReference>
<dbReference type="PANTHER" id="PTHR24324">
    <property type="entry name" value="HOMEOBOX PROTEIN HHEX"/>
    <property type="match status" value="1"/>
</dbReference>
<dbReference type="InterPro" id="IPR009057">
    <property type="entry name" value="Homeodomain-like_sf"/>
</dbReference>
<feature type="compositionally biased region" description="Low complexity" evidence="6">
    <location>
        <begin position="355"/>
        <end position="377"/>
    </location>
</feature>
<dbReference type="OrthoDB" id="2662290at2759"/>
<feature type="DNA-binding region" description="Homeobox" evidence="4">
    <location>
        <begin position="1444"/>
        <end position="1503"/>
    </location>
</feature>
<dbReference type="Gene3D" id="3.40.50.12660">
    <property type="match status" value="1"/>
</dbReference>
<keyword evidence="8" id="KW-0131">Cell cycle</keyword>
<feature type="region of interest" description="Disordered" evidence="6">
    <location>
        <begin position="1349"/>
        <end position="1428"/>
    </location>
</feature>
<sequence length="1794" mass="197658">MSDSCHLYTRLLLPKRHGYPLFHPQPFDDLPLESRHIGTEIGDVGVVTADGSFDVIFNICRSANDPVNRFGVPEGFEQVQLGLGDVAPRALYHRPGSDVSNTTISKRRLDVDAGVESNIFLPLGAGAVVEISTSSKETAVLLLPDGASRTDLRRKKKFRDYALKHAQRWYAFVNGELERMVDNGDLYLVTGTDKSFSWSVAAVENHSEDCKISLKLKAAQVGSAGTSCFWEWETANSFADSGPRPLPADGERSENQTVFLRGFKVAIRASPLKKSAKAISIVDSKPSDILSKTGGSLFSQSRSTSTGSFFRNSPPSGSGGAKDNTESIDDATEYFPRSPMQTVNIDAADIPSTAGSPSFSQSCSTSTDDSASSGSDGTSDDEESIVDSAEYFPESPKAYHPGSTINDYLLYVYSTADVAVTHDDEWMSVLHENEEEFPDNCELIRRIFDKYECDTSSAGICLRDQNRQISGPTDLKETIFPFEHHQVCDDWDLETFFMSFSGSHNETEQAPSSLHDFIGCRTDDLHRYDDLAFPKGRAVTPGVLGYQPPNLQFQGYPQTPNLGRSRQPVLMYRQGYTYKKSRRGQQYTLPISPATNTDQDLSGQWLPTTPKLGSISLADDNDSTKIFGGTRKPLFSLFGTKVKIPNRGVPRSMTPVPVPVSQYELVTGVKGDQLSFHYLGNSTLHYNLSGYEDMDKCLVPLDGESMLIADSELRASLPSGSHIVAILDTYHSGSLLDLKHSRCNRVHSGTFPEKRNSKDIWNGIGKQLLPCNPRARGKLRMEQSPRPGMTSPSKKHCPGAGQHFTTEHKHRGPLKDGPAVDLTDYRAFYPYTPNEIKHRKLTTSAKLKVLEGIFKRDTKPNAALRTELAFQLNMTTRGVQVWFQNRRAKEKTKAAKGPLKKDADTLSPHSNEDPDESSPGGKGKEPATKLHYYSSTEFSIDTAIALTIEIAHLIQNVPGYRKQLDELNGRCSSLLGELRESSLDSEDRSVSVFLDQMEMVLHGIQERLLRWSSLSRFAAFLRQAENRAWIALQNQKIEDAFHTMNTQVLVTLAVRHMEKKTRQERDHDEIRRYLTGIPTELKSQFNTVSLDLQPVREVVDIILAPSLPENSARPIREVRVDCSQQIQLPPVAVPYLHICFDALGPSVESISAPDGSGSRARPGSAPSGEPICKIEDGRISGNVVGLVEHFIETDDQQAKQVILDTHTDYVSQEKLVCVSLPDHFSRPLATPIPARPDFSFGIANAFGFGGSFSTANDVETEGDDSSASYRMSLLGSIASEASTTSAYFCDVDSMGKAPDFLLTLSETSDPALQTGNAASSSGIEPNTGSRPIRRSGVLARMRADSAALEGSLDRLRTRSPSLPPASKDKDTDRNEDTGAVLPALSKLTCEEDSPRPGMTSPSKEKSPGAGQHFTTEHKHRGPLKDGPAVDPIDYRAFYPYTPNEIKHRKLTTSAKLKVLEDIFKRDTKPNAALRTELAFQLNMTARGVQTWFQNRREKEKRKKTKETLEKDADLPSRCSNEVPDESSPGKHPFPALSRSKSAGMPVRDSSPLCATDELGVSLQGSAGTKTPLSSCPDIGRSYMQPVSIKPQDYTTPSVIGRVHNLIALSTAPLLRYDVTLHPSTITTHFPGLSPADFLEPAVHSAQTMITLADVLKTLCLDPTRKKRHSPFSTLTLQAFQSLAGGTVDRLPVPEALLDNPRLLDELCTLLNDSGPRKALHDTLLDYSRSERLGSAVGQFIPKPGECEKIGQVLMLLSHAVKDPRLLWLDFDDLHDTRKTVQQSSRPDRVCYSFL</sequence>
<dbReference type="InterPro" id="IPR017970">
    <property type="entry name" value="Homeobox_CS"/>
</dbReference>
<feature type="region of interest" description="Disordered" evidence="6">
    <location>
        <begin position="1311"/>
        <end position="1336"/>
    </location>
</feature>
<reference evidence="8" key="1">
    <citation type="submission" date="2020-05" db="EMBL/GenBank/DDBJ databases">
        <title>Mycena genomes resolve the evolution of fungal bioluminescence.</title>
        <authorList>
            <person name="Tsai I.J."/>
        </authorList>
    </citation>
    <scope>NUCLEOTIDE SEQUENCE</scope>
    <source>
        <strain evidence="8">CCC161011</strain>
    </source>
</reference>
<name>A0A8H6Y7F0_9AGAR</name>
<evidence type="ECO:0000256" key="3">
    <source>
        <dbReference type="ARBA" id="ARBA00023242"/>
    </source>
</evidence>
<feature type="region of interest" description="Disordered" evidence="6">
    <location>
        <begin position="349"/>
        <end position="384"/>
    </location>
</feature>
<dbReference type="Gene3D" id="1.10.10.60">
    <property type="entry name" value="Homeodomain-like"/>
    <property type="match status" value="2"/>
</dbReference>
<dbReference type="CDD" id="cd00086">
    <property type="entry name" value="homeodomain"/>
    <property type="match status" value="2"/>
</dbReference>
<evidence type="ECO:0000256" key="6">
    <source>
        <dbReference type="SAM" id="MobiDB-lite"/>
    </source>
</evidence>
<evidence type="ECO:0000259" key="7">
    <source>
        <dbReference type="PROSITE" id="PS50071"/>
    </source>
</evidence>
<keyword evidence="9" id="KW-1185">Reference proteome</keyword>
<dbReference type="PANTHER" id="PTHR24324:SF9">
    <property type="entry name" value="HOMEOBOX DOMAIN-CONTAINING PROTEIN"/>
    <property type="match status" value="1"/>
</dbReference>
<keyword evidence="8" id="KW-0132">Cell division</keyword>
<feature type="region of interest" description="Disordered" evidence="6">
    <location>
        <begin position="292"/>
        <end position="327"/>
    </location>
</feature>
<evidence type="ECO:0000313" key="8">
    <source>
        <dbReference type="EMBL" id="KAF7354047.1"/>
    </source>
</evidence>
<feature type="domain" description="Homeobox" evidence="7">
    <location>
        <begin position="1442"/>
        <end position="1502"/>
    </location>
</feature>
<feature type="region of interest" description="Disordered" evidence="6">
    <location>
        <begin position="883"/>
        <end position="928"/>
    </location>
</feature>
<dbReference type="SMART" id="SM00389">
    <property type="entry name" value="HOX"/>
    <property type="match status" value="2"/>
</dbReference>
<feature type="compositionally biased region" description="Polar residues" evidence="6">
    <location>
        <begin position="1311"/>
        <end position="1329"/>
    </location>
</feature>
<keyword evidence="2 4" id="KW-0371">Homeobox</keyword>
<evidence type="ECO:0000313" key="9">
    <source>
        <dbReference type="Proteomes" id="UP000620124"/>
    </source>
</evidence>
<dbReference type="GO" id="GO:0005634">
    <property type="term" value="C:nucleus"/>
    <property type="evidence" value="ECO:0007669"/>
    <property type="project" value="UniProtKB-SubCell"/>
</dbReference>